<evidence type="ECO:0000256" key="1">
    <source>
        <dbReference type="SAM" id="MobiDB-lite"/>
    </source>
</evidence>
<dbReference type="OrthoDB" id="7676488at2759"/>
<reference evidence="2" key="2">
    <citation type="submission" date="2022-10" db="EMBL/GenBank/DDBJ databases">
        <authorList>
            <consortium name="ENA_rothamsted_submissions"/>
            <consortium name="culmorum"/>
            <person name="King R."/>
        </authorList>
    </citation>
    <scope>NUCLEOTIDE SEQUENCE</scope>
</reference>
<evidence type="ECO:0000313" key="3">
    <source>
        <dbReference type="Proteomes" id="UP001153714"/>
    </source>
</evidence>
<name>A0A9N9WIS1_9NEOP</name>
<dbReference type="Proteomes" id="UP001153714">
    <property type="component" value="Chromosome 6"/>
</dbReference>
<feature type="compositionally biased region" description="Polar residues" evidence="1">
    <location>
        <begin position="239"/>
        <end position="255"/>
    </location>
</feature>
<dbReference type="AlphaFoldDB" id="A0A9N9WIS1"/>
<accession>A0A9N9WIS1</accession>
<gene>
    <name evidence="2" type="ORF">DIATSA_LOCUS11819</name>
</gene>
<proteinExistence type="predicted"/>
<evidence type="ECO:0000313" key="2">
    <source>
        <dbReference type="EMBL" id="CAG9794444.1"/>
    </source>
</evidence>
<keyword evidence="3" id="KW-1185">Reference proteome</keyword>
<sequence length="716" mass="81455">MEERAREEMFRMKMIKKVKLRKQSQSVCPICKLKKDPSKNKEDEIKNQHELVTKTAKGVTDSCCKSIVEKKTPSTVSIARSGTESVKKLTFDLQRKVDTQTFLPEKCISLVESPIVCQEIIPGQKSTYDSKLESLKKLLAEIITMGKDVVHTCLSQIDIEKFLITCEDAKIRIDSFLFSENKSDTEIDTSLKERLSQLKGYLKTVIELTSELRDDVKMIDNAQCSIMCSNKAIEGDSTLKSNNTEHTSEQNQFCQGHSEKDNEPSLTPSICASARQKSSPTDICKTDYKENSLDKLTICCKNFKEKLKAYKSNLKPHLVLSSDSSMLVKKNVENENLRKVKKTECSVCENVNDLIECCDKIKELFQYNESENFRDVNEIYINIENAVALLKDLKLEALSDSLSELLEYYNTKQETPLKCCHQKSNETLFEGYCSCSSQLISVKDTSTECNIPDESLNSLPVVPCKTCRETHNDSENMEQFCNKYFLVSGKHNSARGLKQESSEKEYDNVKKRNISLCNKNCLGLGICGSNEEQDLPKEQMESGKNLSSDDQRKHLINDQSSNKSHISSNYSEISHKTITPVRMESTSQNSHEDFLGLYEKRIKKIVRVTRTMNEDGSIREETETTIIKKSRHDPTVTTLTDEPENDIDNASFENNINDNNNNTNTNVLRANFNCNRLEFLRKVKSEGTFKFTPMAQPILRQCISVTGLHKDDSIQE</sequence>
<dbReference type="EMBL" id="OU893337">
    <property type="protein sequence ID" value="CAG9794444.1"/>
    <property type="molecule type" value="Genomic_DNA"/>
</dbReference>
<reference evidence="2" key="1">
    <citation type="submission" date="2021-12" db="EMBL/GenBank/DDBJ databases">
        <authorList>
            <person name="King R."/>
        </authorList>
    </citation>
    <scope>NUCLEOTIDE SEQUENCE</scope>
</reference>
<protein>
    <submittedName>
        <fullName evidence="2">Uncharacterized protein</fullName>
    </submittedName>
</protein>
<organism evidence="2 3">
    <name type="scientific">Diatraea saccharalis</name>
    <name type="common">sugarcane borer</name>
    <dbReference type="NCBI Taxonomy" id="40085"/>
    <lineage>
        <taxon>Eukaryota</taxon>
        <taxon>Metazoa</taxon>
        <taxon>Ecdysozoa</taxon>
        <taxon>Arthropoda</taxon>
        <taxon>Hexapoda</taxon>
        <taxon>Insecta</taxon>
        <taxon>Pterygota</taxon>
        <taxon>Neoptera</taxon>
        <taxon>Endopterygota</taxon>
        <taxon>Lepidoptera</taxon>
        <taxon>Glossata</taxon>
        <taxon>Ditrysia</taxon>
        <taxon>Pyraloidea</taxon>
        <taxon>Crambidae</taxon>
        <taxon>Crambinae</taxon>
        <taxon>Diatraea</taxon>
    </lineage>
</organism>
<feature type="region of interest" description="Disordered" evidence="1">
    <location>
        <begin position="239"/>
        <end position="266"/>
    </location>
</feature>